<protein>
    <submittedName>
        <fullName evidence="1">Uncharacterized protein</fullName>
    </submittedName>
</protein>
<reference evidence="1 2" key="1">
    <citation type="submission" date="2020-08" db="EMBL/GenBank/DDBJ databases">
        <title>Sequencing the genomes of 1000 actinobacteria strains.</title>
        <authorList>
            <person name="Klenk H.-P."/>
        </authorList>
    </citation>
    <scope>NUCLEOTIDE SEQUENCE [LARGE SCALE GENOMIC DNA]</scope>
    <source>
        <strain evidence="1 2">DSM 41654</strain>
    </source>
</reference>
<evidence type="ECO:0000313" key="2">
    <source>
        <dbReference type="Proteomes" id="UP000540506"/>
    </source>
</evidence>
<dbReference type="EMBL" id="JACHJV010000003">
    <property type="protein sequence ID" value="MBB4928379.1"/>
    <property type="molecule type" value="Genomic_DNA"/>
</dbReference>
<proteinExistence type="predicted"/>
<gene>
    <name evidence="1" type="ORF">FHR34_007476</name>
</gene>
<dbReference type="RefSeq" id="WP_184945723.1">
    <property type="nucleotide sequence ID" value="NZ_JACHJV010000003.1"/>
</dbReference>
<accession>A0A7W7W039</accession>
<name>A0A7W7W039_KITKI</name>
<comment type="caution">
    <text evidence="1">The sequence shown here is derived from an EMBL/GenBank/DDBJ whole genome shotgun (WGS) entry which is preliminary data.</text>
</comment>
<sequence>MAAVTEWVQARRADKWDLPALLCLVDHVGADVSGVDKVLDRMEALGDQAFVDPVEGSDVLLGCRCGVVATWTMMFVPDSPLVARR</sequence>
<dbReference type="AlphaFoldDB" id="A0A7W7W039"/>
<evidence type="ECO:0000313" key="1">
    <source>
        <dbReference type="EMBL" id="MBB4928379.1"/>
    </source>
</evidence>
<organism evidence="1 2">
    <name type="scientific">Kitasatospora kifunensis</name>
    <name type="common">Streptomyces kifunensis</name>
    <dbReference type="NCBI Taxonomy" id="58351"/>
    <lineage>
        <taxon>Bacteria</taxon>
        <taxon>Bacillati</taxon>
        <taxon>Actinomycetota</taxon>
        <taxon>Actinomycetes</taxon>
        <taxon>Kitasatosporales</taxon>
        <taxon>Streptomycetaceae</taxon>
        <taxon>Kitasatospora</taxon>
    </lineage>
</organism>
<keyword evidence="2" id="KW-1185">Reference proteome</keyword>
<dbReference type="Proteomes" id="UP000540506">
    <property type="component" value="Unassembled WGS sequence"/>
</dbReference>